<proteinExistence type="predicted"/>
<comment type="caution">
    <text evidence="1">The sequence shown here is derived from an EMBL/GenBank/DDBJ whole genome shotgun (WGS) entry which is preliminary data.</text>
</comment>
<accession>A0ACC1S0H1</accession>
<evidence type="ECO:0000313" key="1">
    <source>
        <dbReference type="EMBL" id="KAJ3529369.1"/>
    </source>
</evidence>
<dbReference type="EMBL" id="JANHOG010001949">
    <property type="protein sequence ID" value="KAJ3529369.1"/>
    <property type="molecule type" value="Genomic_DNA"/>
</dbReference>
<keyword evidence="2" id="KW-1185">Reference proteome</keyword>
<name>A0ACC1S0H1_9APHY</name>
<sequence length="68" mass="7991">MLSSLTLLPLTFIDLDSITFIPGSLLLNAEAEDEDEEVELELKEMVWKGRDRDKEKDYMERLYGTRMH</sequence>
<organism evidence="1 2">
    <name type="scientific">Phlebia brevispora</name>
    <dbReference type="NCBI Taxonomy" id="194682"/>
    <lineage>
        <taxon>Eukaryota</taxon>
        <taxon>Fungi</taxon>
        <taxon>Dikarya</taxon>
        <taxon>Basidiomycota</taxon>
        <taxon>Agaricomycotina</taxon>
        <taxon>Agaricomycetes</taxon>
        <taxon>Polyporales</taxon>
        <taxon>Meruliaceae</taxon>
        <taxon>Phlebia</taxon>
    </lineage>
</organism>
<gene>
    <name evidence="1" type="ORF">NM688_g7863</name>
</gene>
<reference evidence="1" key="1">
    <citation type="submission" date="2022-07" db="EMBL/GenBank/DDBJ databases">
        <title>Genome Sequence of Phlebia brevispora.</title>
        <authorList>
            <person name="Buettner E."/>
        </authorList>
    </citation>
    <scope>NUCLEOTIDE SEQUENCE</scope>
    <source>
        <strain evidence="1">MPL23</strain>
    </source>
</reference>
<evidence type="ECO:0000313" key="2">
    <source>
        <dbReference type="Proteomes" id="UP001148662"/>
    </source>
</evidence>
<dbReference type="Proteomes" id="UP001148662">
    <property type="component" value="Unassembled WGS sequence"/>
</dbReference>
<protein>
    <submittedName>
        <fullName evidence="1">Uncharacterized protein</fullName>
    </submittedName>
</protein>